<dbReference type="AlphaFoldDB" id="A0A5J5EWH3"/>
<keyword evidence="1" id="KW-0472">Membrane</keyword>
<dbReference type="EMBL" id="VXIS01000098">
    <property type="protein sequence ID" value="KAA8905537.1"/>
    <property type="molecule type" value="Genomic_DNA"/>
</dbReference>
<protein>
    <submittedName>
        <fullName evidence="2">Uncharacterized protein</fullName>
    </submittedName>
</protein>
<keyword evidence="1" id="KW-1133">Transmembrane helix</keyword>
<reference evidence="2 3" key="1">
    <citation type="submission" date="2019-09" db="EMBL/GenBank/DDBJ databases">
        <title>Draft genome of the ectomycorrhizal ascomycete Sphaerosporella brunnea.</title>
        <authorList>
            <consortium name="DOE Joint Genome Institute"/>
            <person name="Benucci G.M."/>
            <person name="Marozzi G."/>
            <person name="Antonielli L."/>
            <person name="Sanchez S."/>
            <person name="Marco P."/>
            <person name="Wang X."/>
            <person name="Falini L.B."/>
            <person name="Barry K."/>
            <person name="Haridas S."/>
            <person name="Lipzen A."/>
            <person name="Labutti K."/>
            <person name="Grigoriev I.V."/>
            <person name="Murat C."/>
            <person name="Martin F."/>
            <person name="Albertini E."/>
            <person name="Donnini D."/>
            <person name="Bonito G."/>
        </authorList>
    </citation>
    <scope>NUCLEOTIDE SEQUENCE [LARGE SCALE GENOMIC DNA]</scope>
    <source>
        <strain evidence="2 3">Sb_GMNB300</strain>
    </source>
</reference>
<evidence type="ECO:0000256" key="1">
    <source>
        <dbReference type="SAM" id="Phobius"/>
    </source>
</evidence>
<evidence type="ECO:0000313" key="2">
    <source>
        <dbReference type="EMBL" id="KAA8905537.1"/>
    </source>
</evidence>
<accession>A0A5J5EWH3</accession>
<organism evidence="2 3">
    <name type="scientific">Sphaerosporella brunnea</name>
    <dbReference type="NCBI Taxonomy" id="1250544"/>
    <lineage>
        <taxon>Eukaryota</taxon>
        <taxon>Fungi</taxon>
        <taxon>Dikarya</taxon>
        <taxon>Ascomycota</taxon>
        <taxon>Pezizomycotina</taxon>
        <taxon>Pezizomycetes</taxon>
        <taxon>Pezizales</taxon>
        <taxon>Pyronemataceae</taxon>
        <taxon>Sphaerosporella</taxon>
    </lineage>
</organism>
<comment type="caution">
    <text evidence="2">The sequence shown here is derived from an EMBL/GenBank/DDBJ whole genome shotgun (WGS) entry which is preliminary data.</text>
</comment>
<name>A0A5J5EWH3_9PEZI</name>
<proteinExistence type="predicted"/>
<sequence length="115" mass="12939">MAPIPIPQQHQIQMRSPTALDRLLSSRNAFFAFAGIIVGVSAWAIWRDEPLLGSPSPDDPFGDPSEWSEPELRRWLMAHDITPDEQETQEQLVQVVKACIIERTAAARQQNYGTV</sequence>
<keyword evidence="3" id="KW-1185">Reference proteome</keyword>
<dbReference type="InParanoid" id="A0A5J5EWH3"/>
<dbReference type="Proteomes" id="UP000326924">
    <property type="component" value="Unassembled WGS sequence"/>
</dbReference>
<evidence type="ECO:0000313" key="3">
    <source>
        <dbReference type="Proteomes" id="UP000326924"/>
    </source>
</evidence>
<dbReference type="OrthoDB" id="5341873at2759"/>
<gene>
    <name evidence="2" type="ORF">FN846DRAFT_950295</name>
</gene>
<keyword evidence="1" id="KW-0812">Transmembrane</keyword>
<feature type="transmembrane region" description="Helical" evidence="1">
    <location>
        <begin position="29"/>
        <end position="46"/>
    </location>
</feature>